<keyword evidence="2" id="KW-1185">Reference proteome</keyword>
<dbReference type="EMBL" id="VYZN01000997">
    <property type="protein sequence ID" value="KAE9522552.1"/>
    <property type="molecule type" value="Genomic_DNA"/>
</dbReference>
<name>A0A6G0SWB4_APHGL</name>
<dbReference type="Proteomes" id="UP000475862">
    <property type="component" value="Unassembled WGS sequence"/>
</dbReference>
<reference evidence="1 2" key="1">
    <citation type="submission" date="2019-08" db="EMBL/GenBank/DDBJ databases">
        <title>The genome of the soybean aphid Biotype 1, its phylome, world population structure and adaptation to the North American continent.</title>
        <authorList>
            <person name="Giordano R."/>
            <person name="Donthu R.K."/>
            <person name="Hernandez A.G."/>
            <person name="Wright C.L."/>
            <person name="Zimin A.V."/>
        </authorList>
    </citation>
    <scope>NUCLEOTIDE SEQUENCE [LARGE SCALE GENOMIC DNA]</scope>
    <source>
        <tissue evidence="1">Whole aphids</tissue>
    </source>
</reference>
<gene>
    <name evidence="1" type="ORF">AGLY_017051</name>
</gene>
<evidence type="ECO:0000313" key="1">
    <source>
        <dbReference type="EMBL" id="KAE9522552.1"/>
    </source>
</evidence>
<protein>
    <submittedName>
        <fullName evidence="1">Uncharacterized protein</fullName>
    </submittedName>
</protein>
<evidence type="ECO:0000313" key="2">
    <source>
        <dbReference type="Proteomes" id="UP000475862"/>
    </source>
</evidence>
<sequence length="182" mass="22627">MTEKRQFLRKTGFRPNRFFFMVWYLYIVKFLKNFDFFDVDKKFLDDQKVLKIYYKVPYEFSNFYEICRKRENLQNTSAQFFLLAFEVQILTKIRQNHEYLQIICSSKFIKLFVFISNVKKFNTKFSISFVSKIYRENFKRHYRKNVLSNIWQYLIIIYSKLSNDLRSESFFVYNDTYHCIQI</sequence>
<comment type="caution">
    <text evidence="1">The sequence shown here is derived from an EMBL/GenBank/DDBJ whole genome shotgun (WGS) entry which is preliminary data.</text>
</comment>
<proteinExistence type="predicted"/>
<accession>A0A6G0SWB4</accession>
<dbReference type="AlphaFoldDB" id="A0A6G0SWB4"/>
<organism evidence="1 2">
    <name type="scientific">Aphis glycines</name>
    <name type="common">Soybean aphid</name>
    <dbReference type="NCBI Taxonomy" id="307491"/>
    <lineage>
        <taxon>Eukaryota</taxon>
        <taxon>Metazoa</taxon>
        <taxon>Ecdysozoa</taxon>
        <taxon>Arthropoda</taxon>
        <taxon>Hexapoda</taxon>
        <taxon>Insecta</taxon>
        <taxon>Pterygota</taxon>
        <taxon>Neoptera</taxon>
        <taxon>Paraneoptera</taxon>
        <taxon>Hemiptera</taxon>
        <taxon>Sternorrhyncha</taxon>
        <taxon>Aphidomorpha</taxon>
        <taxon>Aphidoidea</taxon>
        <taxon>Aphididae</taxon>
        <taxon>Aphidini</taxon>
        <taxon>Aphis</taxon>
        <taxon>Aphis</taxon>
    </lineage>
</organism>